<dbReference type="Gene3D" id="3.20.20.190">
    <property type="entry name" value="Phosphatidylinositol (PI) phosphodiesterase"/>
    <property type="match status" value="1"/>
</dbReference>
<organism evidence="2 3">
    <name type="scientific">Phreatobacter cathodiphilus</name>
    <dbReference type="NCBI Taxonomy" id="1868589"/>
    <lineage>
        <taxon>Bacteria</taxon>
        <taxon>Pseudomonadati</taxon>
        <taxon>Pseudomonadota</taxon>
        <taxon>Alphaproteobacteria</taxon>
        <taxon>Hyphomicrobiales</taxon>
        <taxon>Phreatobacteraceae</taxon>
        <taxon>Phreatobacter</taxon>
    </lineage>
</organism>
<dbReference type="InterPro" id="IPR017946">
    <property type="entry name" value="PLC-like_Pdiesterase_TIM-brl"/>
</dbReference>
<evidence type="ECO:0000313" key="2">
    <source>
        <dbReference type="EMBL" id="AVO44899.1"/>
    </source>
</evidence>
<dbReference type="GO" id="GO:0008081">
    <property type="term" value="F:phosphoric diester hydrolase activity"/>
    <property type="evidence" value="ECO:0007669"/>
    <property type="project" value="InterPro"/>
</dbReference>
<dbReference type="Proteomes" id="UP000237889">
    <property type="component" value="Chromosome"/>
</dbReference>
<keyword evidence="3" id="KW-1185">Reference proteome</keyword>
<gene>
    <name evidence="2" type="ORF">C6569_07385</name>
</gene>
<dbReference type="PANTHER" id="PTHR46211:SF1">
    <property type="entry name" value="GLYCEROPHOSPHODIESTER PHOSPHODIESTERASE, CYTOPLASMIC"/>
    <property type="match status" value="1"/>
</dbReference>
<dbReference type="PANTHER" id="PTHR46211">
    <property type="entry name" value="GLYCEROPHOSPHORYL DIESTER PHOSPHODIESTERASE"/>
    <property type="match status" value="1"/>
</dbReference>
<dbReference type="EMBL" id="CP027668">
    <property type="protein sequence ID" value="AVO44899.1"/>
    <property type="molecule type" value="Genomic_DNA"/>
</dbReference>
<dbReference type="AlphaFoldDB" id="A0A2S0N9P2"/>
<proteinExistence type="predicted"/>
<evidence type="ECO:0000259" key="1">
    <source>
        <dbReference type="PROSITE" id="PS51704"/>
    </source>
</evidence>
<name>A0A2S0N9P2_9HYPH</name>
<feature type="domain" description="GP-PDE" evidence="1">
    <location>
        <begin position="12"/>
        <end position="251"/>
    </location>
</feature>
<dbReference type="KEGG" id="phr:C6569_07385"/>
<dbReference type="GO" id="GO:0006629">
    <property type="term" value="P:lipid metabolic process"/>
    <property type="evidence" value="ECO:0007669"/>
    <property type="project" value="InterPro"/>
</dbReference>
<accession>A0A2S0N9P2</accession>
<dbReference type="Pfam" id="PF03009">
    <property type="entry name" value="GDPD"/>
    <property type="match status" value="1"/>
</dbReference>
<reference evidence="2 3" key="1">
    <citation type="submission" date="2018-03" db="EMBL/GenBank/DDBJ databases">
        <title>Genome sequencing of Phreatobacter sp.</title>
        <authorList>
            <person name="Kim S.-J."/>
            <person name="Heo J."/>
            <person name="Kwon S.-W."/>
        </authorList>
    </citation>
    <scope>NUCLEOTIDE SEQUENCE [LARGE SCALE GENOMIC DNA]</scope>
    <source>
        <strain evidence="2 3">S-12</strain>
    </source>
</reference>
<protein>
    <submittedName>
        <fullName evidence="2">Glycerophosphodiester phosphodiesterase</fullName>
    </submittedName>
</protein>
<dbReference type="SUPFAM" id="SSF51695">
    <property type="entry name" value="PLC-like phosphodiesterases"/>
    <property type="match status" value="1"/>
</dbReference>
<evidence type="ECO:0000313" key="3">
    <source>
        <dbReference type="Proteomes" id="UP000237889"/>
    </source>
</evidence>
<dbReference type="RefSeq" id="WP_106748240.1">
    <property type="nucleotide sequence ID" value="NZ_CP027668.1"/>
</dbReference>
<dbReference type="InterPro" id="IPR030395">
    <property type="entry name" value="GP_PDE_dom"/>
</dbReference>
<dbReference type="PROSITE" id="PS51704">
    <property type="entry name" value="GP_PDE"/>
    <property type="match status" value="1"/>
</dbReference>
<dbReference type="OrthoDB" id="384721at2"/>
<sequence>MAGRGDLGWLTARPIAHRGLHGLTPGVVENCPRAFEAAIAGNYAIECDVQPTADGDAVVFHDGTLDRLTQASGRVDALPAAALKAVSFKATDDRMITLSELFSLVAGRVPLVVEIKSEFDGKLALTEKVAALAASYAGPVALMSFDPAPIAWLKEHAPGLVRGIVAESHYAGAHWARLPAAMRADLAALGHMERTDPDFLSWRVADLPSVATERFRGSLKRPVVCWTVRTDDERVIAARHADQVTFEGYLA</sequence>